<reference evidence="1 2" key="1">
    <citation type="submission" date="2006-08" db="EMBL/GenBank/DDBJ databases">
        <title>Complete sequence of Maricaulis maris MCS10.</title>
        <authorList>
            <consortium name="US DOE Joint Genome Institute"/>
            <person name="Copeland A."/>
            <person name="Lucas S."/>
            <person name="Lapidus A."/>
            <person name="Barry K."/>
            <person name="Detter J.C."/>
            <person name="Glavina del Rio T."/>
            <person name="Hammon N."/>
            <person name="Israni S."/>
            <person name="Dalin E."/>
            <person name="Tice H."/>
            <person name="Pitluck S."/>
            <person name="Saunders E."/>
            <person name="Brettin T."/>
            <person name="Bruce D."/>
            <person name="Han C."/>
            <person name="Tapia R."/>
            <person name="Gilna P."/>
            <person name="Schmutz J."/>
            <person name="Larimer F."/>
            <person name="Land M."/>
            <person name="Hauser L."/>
            <person name="Kyrpides N."/>
            <person name="Mikhailova N."/>
            <person name="Viollier P."/>
            <person name="Stephens C."/>
            <person name="Richardson P."/>
        </authorList>
    </citation>
    <scope>NUCLEOTIDE SEQUENCE [LARGE SCALE GENOMIC DNA]</scope>
    <source>
        <strain evidence="1 2">MCS10</strain>
    </source>
</reference>
<dbReference type="EMBL" id="CP000449">
    <property type="protein sequence ID" value="ABI65033.1"/>
    <property type="molecule type" value="Genomic_DNA"/>
</dbReference>
<evidence type="ECO:0000313" key="1">
    <source>
        <dbReference type="EMBL" id="ABI65033.1"/>
    </source>
</evidence>
<evidence type="ECO:0008006" key="3">
    <source>
        <dbReference type="Google" id="ProtNLM"/>
    </source>
</evidence>
<dbReference type="KEGG" id="mmr:Mmar10_0740"/>
<dbReference type="InterPro" id="IPR009003">
    <property type="entry name" value="Peptidase_S1_PA"/>
</dbReference>
<dbReference type="AlphaFoldDB" id="Q0ARQ4"/>
<evidence type="ECO:0000313" key="2">
    <source>
        <dbReference type="Proteomes" id="UP000001964"/>
    </source>
</evidence>
<dbReference type="RefSeq" id="WP_011642680.1">
    <property type="nucleotide sequence ID" value="NC_008347.1"/>
</dbReference>
<dbReference type="STRING" id="394221.Mmar10_0740"/>
<protein>
    <recommendedName>
        <fullName evidence="3">Trypsin-like peptidase</fullName>
    </recommendedName>
</protein>
<accession>Q0ARQ4</accession>
<dbReference type="Proteomes" id="UP000001964">
    <property type="component" value="Chromosome"/>
</dbReference>
<organism evidence="1 2">
    <name type="scientific">Maricaulis maris (strain MCS10)</name>
    <name type="common">Caulobacter maris</name>
    <dbReference type="NCBI Taxonomy" id="394221"/>
    <lineage>
        <taxon>Bacteria</taxon>
        <taxon>Pseudomonadati</taxon>
        <taxon>Pseudomonadota</taxon>
        <taxon>Alphaproteobacteria</taxon>
        <taxon>Maricaulales</taxon>
        <taxon>Maricaulaceae</taxon>
        <taxon>Maricaulis</taxon>
    </lineage>
</organism>
<dbReference type="OrthoDB" id="7631368at2"/>
<name>Q0ARQ4_MARMM</name>
<dbReference type="SUPFAM" id="SSF50494">
    <property type="entry name" value="Trypsin-like serine proteases"/>
    <property type="match status" value="1"/>
</dbReference>
<dbReference type="HOGENOM" id="CLU_1089056_0_0_5"/>
<sequence precursor="true">MITSVPRLIAILVAALPAVLLSGPTGASDRMSFMPLDPDSFDDSRNGVVRLMCVDGGNGHSYLSRAVLLDVTGTEDSHDVLLTARHGVIGTAGPRECRVYGQDVETGRIADMVIAPQDPLEDNEFGEDWAILRTAGRLPDDIARLQAAGAGSGDQGRLTMVNRVTDNRACHVEDIADWEDARLIVHDCPARPGLSGSPMVTLIKGVPHVVGLHVGQYIILQDDGRRLGVARRLSDDFLDTLVAYIEPDSASSAVP</sequence>
<gene>
    <name evidence="1" type="ordered locus">Mmar10_0740</name>
</gene>
<keyword evidence="2" id="KW-1185">Reference proteome</keyword>
<proteinExistence type="predicted"/>